<feature type="transmembrane region" description="Helical" evidence="1">
    <location>
        <begin position="63"/>
        <end position="86"/>
    </location>
</feature>
<keyword evidence="3" id="KW-1185">Reference proteome</keyword>
<feature type="transmembrane region" description="Helical" evidence="1">
    <location>
        <begin position="32"/>
        <end position="51"/>
    </location>
</feature>
<dbReference type="RefSeq" id="WP_220146808.1">
    <property type="nucleotide sequence ID" value="NZ_JAHXZI010000015.1"/>
</dbReference>
<reference evidence="2 3" key="1">
    <citation type="journal article" date="2013" name="Antonie Van Leeuwenhoek">
        <title>Actinoplanes hulinensis sp. nov., a novel actinomycete isolated from soybean root (Glycine max (L.) Merr).</title>
        <authorList>
            <person name="Shen Y."/>
            <person name="Liu C."/>
            <person name="Wang X."/>
            <person name="Zhao J."/>
            <person name="Jia F."/>
            <person name="Zhang Y."/>
            <person name="Wang L."/>
            <person name="Yang D."/>
            <person name="Xiang W."/>
        </authorList>
    </citation>
    <scope>NUCLEOTIDE SEQUENCE [LARGE SCALE GENOMIC DNA]</scope>
    <source>
        <strain evidence="2 3">NEAU-M9</strain>
    </source>
</reference>
<dbReference type="EMBL" id="JAHXZI010000015">
    <property type="protein sequence ID" value="MBW6437479.1"/>
    <property type="molecule type" value="Genomic_DNA"/>
</dbReference>
<keyword evidence="1" id="KW-0472">Membrane</keyword>
<comment type="caution">
    <text evidence="2">The sequence shown here is derived from an EMBL/GenBank/DDBJ whole genome shotgun (WGS) entry which is preliminary data.</text>
</comment>
<accession>A0ABS7B9X1</accession>
<name>A0ABS7B9X1_9ACTN</name>
<proteinExistence type="predicted"/>
<protein>
    <submittedName>
        <fullName evidence="2">Uncharacterized protein</fullName>
    </submittedName>
</protein>
<evidence type="ECO:0000313" key="3">
    <source>
        <dbReference type="Proteomes" id="UP001519863"/>
    </source>
</evidence>
<keyword evidence="1" id="KW-1133">Transmembrane helix</keyword>
<dbReference type="Proteomes" id="UP001519863">
    <property type="component" value="Unassembled WGS sequence"/>
</dbReference>
<sequence length="101" mass="10935">MAEAAALLPNTQPAQALRKDTGERLALLGQQLLNATLDLLFLAIWAAMAAGQKRVLDYFNAPVWIDALGIVADVSTLAIVSSYVAVDVVKSVRQTWARRLD</sequence>
<keyword evidence="1" id="KW-0812">Transmembrane</keyword>
<evidence type="ECO:0000256" key="1">
    <source>
        <dbReference type="SAM" id="Phobius"/>
    </source>
</evidence>
<organism evidence="2 3">
    <name type="scientific">Actinoplanes hulinensis</name>
    <dbReference type="NCBI Taxonomy" id="1144547"/>
    <lineage>
        <taxon>Bacteria</taxon>
        <taxon>Bacillati</taxon>
        <taxon>Actinomycetota</taxon>
        <taxon>Actinomycetes</taxon>
        <taxon>Micromonosporales</taxon>
        <taxon>Micromonosporaceae</taxon>
        <taxon>Actinoplanes</taxon>
    </lineage>
</organism>
<evidence type="ECO:0000313" key="2">
    <source>
        <dbReference type="EMBL" id="MBW6437479.1"/>
    </source>
</evidence>
<gene>
    <name evidence="2" type="ORF">KZ829_27475</name>
</gene>